<proteinExistence type="predicted"/>
<evidence type="ECO:0000313" key="3">
    <source>
        <dbReference type="Proteomes" id="UP000309174"/>
    </source>
</evidence>
<dbReference type="RefSeq" id="WP_138649240.1">
    <property type="nucleotide sequence ID" value="NZ_VCKW01000256.1"/>
</dbReference>
<dbReference type="InterPro" id="IPR043917">
    <property type="entry name" value="DUF5753"/>
</dbReference>
<protein>
    <recommendedName>
        <fullName evidence="1">DUF5753 domain-containing protein</fullName>
    </recommendedName>
</protein>
<feature type="domain" description="DUF5753" evidence="1">
    <location>
        <begin position="90"/>
        <end position="261"/>
    </location>
</feature>
<dbReference type="AlphaFoldDB" id="A0A5C4J273"/>
<evidence type="ECO:0000259" key="1">
    <source>
        <dbReference type="Pfam" id="PF19054"/>
    </source>
</evidence>
<dbReference type="GO" id="GO:0003677">
    <property type="term" value="F:DNA binding"/>
    <property type="evidence" value="ECO:0007669"/>
    <property type="project" value="InterPro"/>
</dbReference>
<keyword evidence="3" id="KW-1185">Reference proteome</keyword>
<dbReference type="OrthoDB" id="3464941at2"/>
<gene>
    <name evidence="2" type="ORF">ETD83_33625</name>
</gene>
<dbReference type="SUPFAM" id="SSF47413">
    <property type="entry name" value="lambda repressor-like DNA-binding domains"/>
    <property type="match status" value="1"/>
</dbReference>
<organism evidence="2 3">
    <name type="scientific">Actinomadura soli</name>
    <dbReference type="NCBI Taxonomy" id="2508997"/>
    <lineage>
        <taxon>Bacteria</taxon>
        <taxon>Bacillati</taxon>
        <taxon>Actinomycetota</taxon>
        <taxon>Actinomycetes</taxon>
        <taxon>Streptosporangiales</taxon>
        <taxon>Thermomonosporaceae</taxon>
        <taxon>Actinomadura</taxon>
    </lineage>
</organism>
<accession>A0A5C4J273</accession>
<dbReference type="EMBL" id="VCKW01000256">
    <property type="protein sequence ID" value="TMQ90844.1"/>
    <property type="molecule type" value="Genomic_DNA"/>
</dbReference>
<dbReference type="CDD" id="cd00093">
    <property type="entry name" value="HTH_XRE"/>
    <property type="match status" value="1"/>
</dbReference>
<sequence length="280" mass="32095">MSAANELRPEDSFWNLISVYLRMERLRRGLSQSQVAEIIQADKQRVANTEAGRLNMTSVQAEQLDEAWGTLFRVLRKYAVTLGRDQEWWKQLIDFETGALIIKSYISKYIPVPFQTETYARHLLTARRGVRDIEAAVKGRMARSSLLLDQLPKLDLWALIDEEALDPPIPSEAKREQLQVLLDLTERTSVRIIPARTWHIGGEGNFELITTSTGANVGYMWAQLGGRLVHDAPEVRELALRYDRIGAKALTEQGSRELIEQRLERLNEHRVAQEQQIRHG</sequence>
<dbReference type="Proteomes" id="UP000309174">
    <property type="component" value="Unassembled WGS sequence"/>
</dbReference>
<evidence type="ECO:0000313" key="2">
    <source>
        <dbReference type="EMBL" id="TMQ90844.1"/>
    </source>
</evidence>
<reference evidence="2 3" key="1">
    <citation type="submission" date="2019-05" db="EMBL/GenBank/DDBJ databases">
        <title>Draft genome sequence of Actinomadura sp. 14C53.</title>
        <authorList>
            <person name="Saricaoglu S."/>
            <person name="Isik K."/>
        </authorList>
    </citation>
    <scope>NUCLEOTIDE SEQUENCE [LARGE SCALE GENOMIC DNA]</scope>
    <source>
        <strain evidence="2 3">14C53</strain>
    </source>
</reference>
<dbReference type="Gene3D" id="1.10.260.40">
    <property type="entry name" value="lambda repressor-like DNA-binding domains"/>
    <property type="match status" value="1"/>
</dbReference>
<comment type="caution">
    <text evidence="2">The sequence shown here is derived from an EMBL/GenBank/DDBJ whole genome shotgun (WGS) entry which is preliminary data.</text>
</comment>
<name>A0A5C4J273_9ACTN</name>
<dbReference type="Pfam" id="PF19054">
    <property type="entry name" value="DUF5753"/>
    <property type="match status" value="1"/>
</dbReference>
<dbReference type="InterPro" id="IPR010982">
    <property type="entry name" value="Lambda_DNA-bd_dom_sf"/>
</dbReference>
<dbReference type="InterPro" id="IPR001387">
    <property type="entry name" value="Cro/C1-type_HTH"/>
</dbReference>